<dbReference type="SMART" id="SM00326">
    <property type="entry name" value="SH3"/>
    <property type="match status" value="1"/>
</dbReference>
<sequence>MNENAVADKLDQEKCNAMISGNDIKGTNNVHSTATGTNKPLIGGPPLSPIALMDLPDDRPTVSELIEFHELLIKGQLEESLPLLDADTIRKIRSATSADEGMSLLIRAFEEHPTLLHKMRVATRKTPLDDKSLSKKTLKCPSPVVPKPRSLSQSGRLQPQSPELPRVPPRHHSLSTTNPPLPCQLLKSHDFIALSLPPPVPPRHQASTLLNTKQLTPPVPKPCQKSLPTCTPVSPPAHSTQPPPVPPKHHKKPCTETPPIPKPRSKTNSSLSPQVLATTASLSSPEYITMKEMLADLVDLLAGNPPVILQLNNRFFSLAIIPQDVYNAVAHLNHTPNERATRLVNSLLTIIQTHSNPSSVFTSLITSLQKVGLNNMAFKLMEKLKIKGGHVDPNLEQQPLVSEGPLQPVDVTAQFHISQPTITPSLSSTPAYTTVIELSSKDEVATNIKSLHSHFASLDSDIRDEFEELVEKGKVKLKAVARSAAAYLSIQVSSLKYRDADELFDSLQPHYDFFNCDGVLKHLADSYLSAAQTELIYYIDSVDKFSESSQLKHIRSTIKEKLSSLPAAASPTTSDQTKPVVIKLNDRWEEMTISKLKTVLKHYFGVTSDLFSYISFDYGSFVITLLIPTSLLQSIIDTINDNRESMNRLGVLEVTVVDKDTILIRDEDENNFYTSLHESVKAGDSFEVSMLLQLGADPNSKDERGKSAVEIANEGGHTKIKEILLTGAGRMAESIYTARIDYPGIRSDDLSFSEGEQLETYEKSDNFWWKGRSLVSGYEGGIPSSCVYSMLESLQLLEFILSVKDVSLPILQKIRNDLSSNDEKASLFLETINDDPIMIPALRQDKEQHDEGVTGIVNLESDSVSLTSPSPFQCNEVISNINNNHKKIELYLSSTNSTVSLLLSTKLHTLNLRRLEIWFTPLTNDCIQYLCILLTNNKTIQELVIMSHCISDRGVTNICQALEHNSTLTSLDLSNNPLITSTSGQALSYLLLYNSSLVELYLWRTSLSTESILLILQSLIDNKKIRRLRLDKRHKQTCIDIYPNYHLIQDIVEWSNY</sequence>
<dbReference type="GO" id="GO:0005096">
    <property type="term" value="F:GTPase activator activity"/>
    <property type="evidence" value="ECO:0007669"/>
    <property type="project" value="UniProtKB-KW"/>
</dbReference>
<protein>
    <recommendedName>
        <fullName evidence="8">SH3 domain-containing protein</fullName>
    </recommendedName>
</protein>
<dbReference type="Pfam" id="PF00018">
    <property type="entry name" value="SH3_1"/>
    <property type="match status" value="1"/>
</dbReference>
<dbReference type="Pfam" id="PF13516">
    <property type="entry name" value="LRR_6"/>
    <property type="match status" value="2"/>
</dbReference>
<dbReference type="InterPro" id="IPR027038">
    <property type="entry name" value="RanGap"/>
</dbReference>
<organism evidence="9">
    <name type="scientific">Amphimedon queenslandica</name>
    <name type="common">Sponge</name>
    <dbReference type="NCBI Taxonomy" id="400682"/>
    <lineage>
        <taxon>Eukaryota</taxon>
        <taxon>Metazoa</taxon>
        <taxon>Porifera</taxon>
        <taxon>Demospongiae</taxon>
        <taxon>Heteroscleromorpha</taxon>
        <taxon>Haplosclerida</taxon>
        <taxon>Niphatidae</taxon>
        <taxon>Amphimedon</taxon>
    </lineage>
</organism>
<evidence type="ECO:0000256" key="2">
    <source>
        <dbReference type="ARBA" id="ARBA00022468"/>
    </source>
</evidence>
<dbReference type="AlphaFoldDB" id="A0A1X7TSR4"/>
<evidence type="ECO:0000256" key="5">
    <source>
        <dbReference type="PROSITE-ProRule" id="PRU00023"/>
    </source>
</evidence>
<dbReference type="GO" id="GO:0005829">
    <property type="term" value="C:cytosol"/>
    <property type="evidence" value="ECO:0007669"/>
    <property type="project" value="TreeGrafter"/>
</dbReference>
<dbReference type="Gene3D" id="1.25.40.20">
    <property type="entry name" value="Ankyrin repeat-containing domain"/>
    <property type="match status" value="1"/>
</dbReference>
<feature type="compositionally biased region" description="Polar residues" evidence="7">
    <location>
        <begin position="150"/>
        <end position="161"/>
    </location>
</feature>
<dbReference type="InterPro" id="IPR001611">
    <property type="entry name" value="Leu-rich_rpt"/>
</dbReference>
<dbReference type="Gene3D" id="3.80.10.10">
    <property type="entry name" value="Ribonuclease Inhibitor"/>
    <property type="match status" value="1"/>
</dbReference>
<dbReference type="Gene3D" id="2.30.30.40">
    <property type="entry name" value="SH3 Domains"/>
    <property type="match status" value="1"/>
</dbReference>
<dbReference type="GO" id="GO:0048471">
    <property type="term" value="C:perinuclear region of cytoplasm"/>
    <property type="evidence" value="ECO:0007669"/>
    <property type="project" value="TreeGrafter"/>
</dbReference>
<dbReference type="SUPFAM" id="SSF52047">
    <property type="entry name" value="RNI-like"/>
    <property type="match status" value="1"/>
</dbReference>
<keyword evidence="1 6" id="KW-0728">SH3 domain</keyword>
<feature type="compositionally biased region" description="Polar residues" evidence="7">
    <location>
        <begin position="226"/>
        <end position="240"/>
    </location>
</feature>
<dbReference type="InParanoid" id="A0A1X7TSR4"/>
<feature type="compositionally biased region" description="Polar residues" evidence="7">
    <location>
        <begin position="266"/>
        <end position="276"/>
    </location>
</feature>
<dbReference type="PROSITE" id="PS50088">
    <property type="entry name" value="ANK_REPEAT"/>
    <property type="match status" value="1"/>
</dbReference>
<dbReference type="InterPro" id="IPR036770">
    <property type="entry name" value="Ankyrin_rpt-contain_sf"/>
</dbReference>
<dbReference type="PROSITE" id="PS50002">
    <property type="entry name" value="SH3"/>
    <property type="match status" value="1"/>
</dbReference>
<evidence type="ECO:0000256" key="6">
    <source>
        <dbReference type="PROSITE-ProRule" id="PRU00192"/>
    </source>
</evidence>
<evidence type="ECO:0000256" key="1">
    <source>
        <dbReference type="ARBA" id="ARBA00022443"/>
    </source>
</evidence>
<dbReference type="GO" id="GO:0031267">
    <property type="term" value="F:small GTPase binding"/>
    <property type="evidence" value="ECO:0007669"/>
    <property type="project" value="TreeGrafter"/>
</dbReference>
<evidence type="ECO:0000256" key="3">
    <source>
        <dbReference type="ARBA" id="ARBA00022614"/>
    </source>
</evidence>
<dbReference type="InterPro" id="IPR036028">
    <property type="entry name" value="SH3-like_dom_sf"/>
</dbReference>
<feature type="domain" description="SH3" evidence="8">
    <location>
        <begin position="731"/>
        <end position="792"/>
    </location>
</feature>
<evidence type="ECO:0000313" key="9">
    <source>
        <dbReference type="EnsemblMetazoa" id="Aqu2.1.18168_001"/>
    </source>
</evidence>
<keyword evidence="5" id="KW-0040">ANK repeat</keyword>
<evidence type="ECO:0000259" key="8">
    <source>
        <dbReference type="PROSITE" id="PS50002"/>
    </source>
</evidence>
<dbReference type="InterPro" id="IPR032675">
    <property type="entry name" value="LRR_dom_sf"/>
</dbReference>
<keyword evidence="2" id="KW-0343">GTPase activation</keyword>
<dbReference type="PROSITE" id="PS50297">
    <property type="entry name" value="ANK_REP_REGION"/>
    <property type="match status" value="1"/>
</dbReference>
<dbReference type="InterPro" id="IPR002110">
    <property type="entry name" value="Ankyrin_rpt"/>
</dbReference>
<evidence type="ECO:0000256" key="4">
    <source>
        <dbReference type="ARBA" id="ARBA00022737"/>
    </source>
</evidence>
<dbReference type="GO" id="GO:0006913">
    <property type="term" value="P:nucleocytoplasmic transport"/>
    <property type="evidence" value="ECO:0007669"/>
    <property type="project" value="TreeGrafter"/>
</dbReference>
<keyword evidence="3" id="KW-0433">Leucine-rich repeat</keyword>
<reference evidence="9" key="1">
    <citation type="submission" date="2017-05" db="UniProtKB">
        <authorList>
            <consortium name="EnsemblMetazoa"/>
        </authorList>
    </citation>
    <scope>IDENTIFICATION</scope>
</reference>
<dbReference type="GO" id="GO:0005634">
    <property type="term" value="C:nucleus"/>
    <property type="evidence" value="ECO:0007669"/>
    <property type="project" value="TreeGrafter"/>
</dbReference>
<dbReference type="PANTHER" id="PTHR24113:SF12">
    <property type="entry name" value="RAN GTPASE-ACTIVATING PROTEIN 1"/>
    <property type="match status" value="1"/>
</dbReference>
<name>A0A1X7TSR4_AMPQE</name>
<dbReference type="InterPro" id="IPR001452">
    <property type="entry name" value="SH3_domain"/>
</dbReference>
<dbReference type="SUPFAM" id="SSF50044">
    <property type="entry name" value="SH3-domain"/>
    <property type="match status" value="1"/>
</dbReference>
<feature type="repeat" description="ANK" evidence="5">
    <location>
        <begin position="671"/>
        <end position="703"/>
    </location>
</feature>
<dbReference type="EnsemblMetazoa" id="Aqu2.1.18168_001">
    <property type="protein sequence ID" value="Aqu2.1.18168_001"/>
    <property type="gene ID" value="Aqu2.1.18168"/>
</dbReference>
<feature type="region of interest" description="Disordered" evidence="7">
    <location>
        <begin position="122"/>
        <end position="179"/>
    </location>
</feature>
<evidence type="ECO:0000256" key="7">
    <source>
        <dbReference type="SAM" id="MobiDB-lite"/>
    </source>
</evidence>
<dbReference type="SUPFAM" id="SSF48403">
    <property type="entry name" value="Ankyrin repeat"/>
    <property type="match status" value="1"/>
</dbReference>
<dbReference type="OrthoDB" id="10038298at2759"/>
<dbReference type="PANTHER" id="PTHR24113">
    <property type="entry name" value="RAN GTPASE-ACTIVATING PROTEIN 1"/>
    <property type="match status" value="1"/>
</dbReference>
<feature type="region of interest" description="Disordered" evidence="7">
    <location>
        <begin position="213"/>
        <end position="276"/>
    </location>
</feature>
<proteinExistence type="predicted"/>
<dbReference type="SMART" id="SM00368">
    <property type="entry name" value="LRR_RI"/>
    <property type="match status" value="4"/>
</dbReference>
<accession>A0A1X7TSR4</accession>
<keyword evidence="4" id="KW-0677">Repeat</keyword>